<dbReference type="KEGG" id="fek:C1H87_07325"/>
<keyword evidence="2" id="KW-1185">Reference proteome</keyword>
<accession>A0A2K9PN87</accession>
<dbReference type="AlphaFoldDB" id="A0A2K9PN87"/>
<evidence type="ECO:0000313" key="2">
    <source>
        <dbReference type="Proteomes" id="UP000235826"/>
    </source>
</evidence>
<organism evidence="1 2">
    <name type="scientific">Flavivirga eckloniae</name>
    <dbReference type="NCBI Taxonomy" id="1803846"/>
    <lineage>
        <taxon>Bacteria</taxon>
        <taxon>Pseudomonadati</taxon>
        <taxon>Bacteroidota</taxon>
        <taxon>Flavobacteriia</taxon>
        <taxon>Flavobacteriales</taxon>
        <taxon>Flavobacteriaceae</taxon>
        <taxon>Flavivirga</taxon>
    </lineage>
</organism>
<protein>
    <submittedName>
        <fullName evidence="1">Uncharacterized protein</fullName>
    </submittedName>
</protein>
<sequence length="80" mass="9200">MKPYALKFCLQHVLKTNYLINHNHLVRMHATTTCLIIEIKKEALTIFLFCLPKGKPLKGKGCIVLFGYFTPLIGNIRPSW</sequence>
<name>A0A2K9PN87_9FLAO</name>
<evidence type="ECO:0000313" key="1">
    <source>
        <dbReference type="EMBL" id="AUP78530.1"/>
    </source>
</evidence>
<reference evidence="1 2" key="1">
    <citation type="submission" date="2018-01" db="EMBL/GenBank/DDBJ databases">
        <title>Complete genome sequence of Flavivirga eckloniae ECD14 isolated from seaweed Ecklonia cava.</title>
        <authorList>
            <person name="Lee J.H."/>
            <person name="Baik K.S."/>
            <person name="Seong C.N."/>
        </authorList>
    </citation>
    <scope>NUCLEOTIDE SEQUENCE [LARGE SCALE GENOMIC DNA]</scope>
    <source>
        <strain evidence="1 2">ECD14</strain>
    </source>
</reference>
<dbReference type="Proteomes" id="UP000235826">
    <property type="component" value="Chromosome"/>
</dbReference>
<gene>
    <name evidence="1" type="ORF">C1H87_07325</name>
</gene>
<dbReference type="EMBL" id="CP025791">
    <property type="protein sequence ID" value="AUP78530.1"/>
    <property type="molecule type" value="Genomic_DNA"/>
</dbReference>
<proteinExistence type="predicted"/>